<accession>A0AAE0BI87</accession>
<feature type="region of interest" description="Disordered" evidence="1">
    <location>
        <begin position="396"/>
        <end position="450"/>
    </location>
</feature>
<name>A0AAE0BI87_9CHLO</name>
<organism evidence="2 3">
    <name type="scientific">Cymbomonas tetramitiformis</name>
    <dbReference type="NCBI Taxonomy" id="36881"/>
    <lineage>
        <taxon>Eukaryota</taxon>
        <taxon>Viridiplantae</taxon>
        <taxon>Chlorophyta</taxon>
        <taxon>Pyramimonadophyceae</taxon>
        <taxon>Pyramimonadales</taxon>
        <taxon>Pyramimonadaceae</taxon>
        <taxon>Cymbomonas</taxon>
    </lineage>
</organism>
<evidence type="ECO:0000313" key="2">
    <source>
        <dbReference type="EMBL" id="KAK3236157.1"/>
    </source>
</evidence>
<proteinExistence type="predicted"/>
<dbReference type="EMBL" id="LGRX02035151">
    <property type="protein sequence ID" value="KAK3236157.1"/>
    <property type="molecule type" value="Genomic_DNA"/>
</dbReference>
<gene>
    <name evidence="2" type="ORF">CYMTET_53684</name>
</gene>
<evidence type="ECO:0000256" key="1">
    <source>
        <dbReference type="SAM" id="MobiDB-lite"/>
    </source>
</evidence>
<feature type="compositionally biased region" description="Basic and acidic residues" evidence="1">
    <location>
        <begin position="403"/>
        <end position="413"/>
    </location>
</feature>
<dbReference type="AlphaFoldDB" id="A0AAE0BI87"/>
<sequence>MPSSDRPSLGSVLRAGRTRTSPSPVPLGTLPSPDPVHSPASGTTEPGVDPDPIVRTSSLIRRPVPVSRAATSADFHRSASESWTSTPVRASQRYEFLDEQKYAFTYGEELVKHLRSYGYKPAVGYTLADPDAETDLAVLLANLAQVLSPISHFEIEKLLDLDYEYDSYHLALNELVFNIVPTVLRGTSLSLYEESTRGHPRDGRIGVKKLYAFTIDETTDPAPQLAVFRTIADKHRKFHPAYADLDQVEDLHSALRESATSSPYMTPLYLVVLRDLAADHTFTFASLTLRIAQVWRDEGHLARFASATGSGGGIRSGGGGRAYAFHERPIVAPVGGGVEAARCPALSQLGGHRLALCHVLPPVGCHGPAFGNQGLLPLFLQGILLSWQGAQRCNEAASPAHGRRMDAPRDAGPRSRSFPSGTPDLRGRRRPSPAGSQPPQDGDTASGSARSFRVASLRAPACEDFGLTADQAESAGIDPDDFEYPAFRTTPLMPWPIPKAGARTTPQTE</sequence>
<keyword evidence="3" id="KW-1185">Reference proteome</keyword>
<comment type="caution">
    <text evidence="2">The sequence shown here is derived from an EMBL/GenBank/DDBJ whole genome shotgun (WGS) entry which is preliminary data.</text>
</comment>
<feature type="region of interest" description="Disordered" evidence="1">
    <location>
        <begin position="1"/>
        <end position="60"/>
    </location>
</feature>
<protein>
    <submittedName>
        <fullName evidence="2">Uncharacterized protein</fullName>
    </submittedName>
</protein>
<dbReference type="Proteomes" id="UP001190700">
    <property type="component" value="Unassembled WGS sequence"/>
</dbReference>
<reference evidence="2 3" key="1">
    <citation type="journal article" date="2015" name="Genome Biol. Evol.">
        <title>Comparative Genomics of a Bacterivorous Green Alga Reveals Evolutionary Causalities and Consequences of Phago-Mixotrophic Mode of Nutrition.</title>
        <authorList>
            <person name="Burns J.A."/>
            <person name="Paasch A."/>
            <person name="Narechania A."/>
            <person name="Kim E."/>
        </authorList>
    </citation>
    <scope>NUCLEOTIDE SEQUENCE [LARGE SCALE GENOMIC DNA]</scope>
    <source>
        <strain evidence="2 3">PLY_AMNH</strain>
    </source>
</reference>
<feature type="compositionally biased region" description="Polar residues" evidence="1">
    <location>
        <begin position="434"/>
        <end position="449"/>
    </location>
</feature>
<evidence type="ECO:0000313" key="3">
    <source>
        <dbReference type="Proteomes" id="UP001190700"/>
    </source>
</evidence>
<feature type="region of interest" description="Disordered" evidence="1">
    <location>
        <begin position="473"/>
        <end position="509"/>
    </location>
</feature>